<dbReference type="Gene3D" id="1.10.287.310">
    <property type="match status" value="1"/>
</dbReference>
<accession>A0A1F4T661</accession>
<keyword evidence="3 5" id="KW-0687">Ribonucleoprotein</keyword>
<dbReference type="FunFam" id="1.10.287.310:FF:000001">
    <property type="entry name" value="50S ribosomal protein L29"/>
    <property type="match status" value="1"/>
</dbReference>
<comment type="similarity">
    <text evidence="1 5">Belongs to the universal ribosomal protein uL29 family.</text>
</comment>
<dbReference type="HAMAP" id="MF_00374">
    <property type="entry name" value="Ribosomal_uL29"/>
    <property type="match status" value="1"/>
</dbReference>
<dbReference type="InterPro" id="IPR036049">
    <property type="entry name" value="Ribosomal_uL29_sf"/>
</dbReference>
<organism evidence="6 7">
    <name type="scientific">candidate division WOR-1 bacterium RIFOXYC12_FULL_54_18</name>
    <dbReference type="NCBI Taxonomy" id="1802584"/>
    <lineage>
        <taxon>Bacteria</taxon>
        <taxon>Bacillati</taxon>
        <taxon>Saganbacteria</taxon>
    </lineage>
</organism>
<sequence>MNTKELRELTVSELAKKAGDLRKELFTLRLQKSNQQVKNPLKQRELRRTIARVLTIAAQKNQKNNEQPVKSKEGK</sequence>
<dbReference type="InterPro" id="IPR050063">
    <property type="entry name" value="Ribosomal_protein_uL29"/>
</dbReference>
<proteinExistence type="inferred from homology"/>
<dbReference type="CDD" id="cd00427">
    <property type="entry name" value="Ribosomal_L29_HIP"/>
    <property type="match status" value="1"/>
</dbReference>
<evidence type="ECO:0000256" key="3">
    <source>
        <dbReference type="ARBA" id="ARBA00023274"/>
    </source>
</evidence>
<dbReference type="InterPro" id="IPR001854">
    <property type="entry name" value="Ribosomal_uL29"/>
</dbReference>
<dbReference type="PANTHER" id="PTHR10916:SF0">
    <property type="entry name" value="LARGE RIBOSOMAL SUBUNIT PROTEIN UL29C"/>
    <property type="match status" value="1"/>
</dbReference>
<comment type="caution">
    <text evidence="6">The sequence shown here is derived from an EMBL/GenBank/DDBJ whole genome shotgun (WGS) entry which is preliminary data.</text>
</comment>
<reference evidence="6 7" key="1">
    <citation type="journal article" date="2016" name="Nat. Commun.">
        <title>Thousands of microbial genomes shed light on interconnected biogeochemical processes in an aquifer system.</title>
        <authorList>
            <person name="Anantharaman K."/>
            <person name="Brown C.T."/>
            <person name="Hug L.A."/>
            <person name="Sharon I."/>
            <person name="Castelle C.J."/>
            <person name="Probst A.J."/>
            <person name="Thomas B.C."/>
            <person name="Singh A."/>
            <person name="Wilkins M.J."/>
            <person name="Karaoz U."/>
            <person name="Brodie E.L."/>
            <person name="Williams K.H."/>
            <person name="Hubbard S.S."/>
            <person name="Banfield J.F."/>
        </authorList>
    </citation>
    <scope>NUCLEOTIDE SEQUENCE [LARGE SCALE GENOMIC DNA]</scope>
</reference>
<dbReference type="GO" id="GO:0022625">
    <property type="term" value="C:cytosolic large ribosomal subunit"/>
    <property type="evidence" value="ECO:0007669"/>
    <property type="project" value="TreeGrafter"/>
</dbReference>
<dbReference type="NCBIfam" id="TIGR00012">
    <property type="entry name" value="L29"/>
    <property type="match status" value="1"/>
</dbReference>
<evidence type="ECO:0000256" key="1">
    <source>
        <dbReference type="ARBA" id="ARBA00009254"/>
    </source>
</evidence>
<dbReference type="GO" id="GO:0003735">
    <property type="term" value="F:structural constituent of ribosome"/>
    <property type="evidence" value="ECO:0007669"/>
    <property type="project" value="InterPro"/>
</dbReference>
<dbReference type="SUPFAM" id="SSF46561">
    <property type="entry name" value="Ribosomal protein L29 (L29p)"/>
    <property type="match status" value="1"/>
</dbReference>
<gene>
    <name evidence="5" type="primary">rpmC</name>
    <name evidence="6" type="ORF">A3K49_03240</name>
</gene>
<evidence type="ECO:0000256" key="2">
    <source>
        <dbReference type="ARBA" id="ARBA00022980"/>
    </source>
</evidence>
<evidence type="ECO:0000256" key="5">
    <source>
        <dbReference type="HAMAP-Rule" id="MF_00374"/>
    </source>
</evidence>
<evidence type="ECO:0000313" key="6">
    <source>
        <dbReference type="EMBL" id="OGC27999.1"/>
    </source>
</evidence>
<dbReference type="PANTHER" id="PTHR10916">
    <property type="entry name" value="60S RIBOSOMAL PROTEIN L35/50S RIBOSOMAL PROTEIN L29"/>
    <property type="match status" value="1"/>
</dbReference>
<keyword evidence="2 5" id="KW-0689">Ribosomal protein</keyword>
<dbReference type="AlphaFoldDB" id="A0A1F4T661"/>
<dbReference type="Proteomes" id="UP000178602">
    <property type="component" value="Unassembled WGS sequence"/>
</dbReference>
<dbReference type="EMBL" id="MEUG01000001">
    <property type="protein sequence ID" value="OGC27999.1"/>
    <property type="molecule type" value="Genomic_DNA"/>
</dbReference>
<evidence type="ECO:0000256" key="4">
    <source>
        <dbReference type="ARBA" id="ARBA00035204"/>
    </source>
</evidence>
<evidence type="ECO:0000313" key="7">
    <source>
        <dbReference type="Proteomes" id="UP000178602"/>
    </source>
</evidence>
<dbReference type="Pfam" id="PF00831">
    <property type="entry name" value="Ribosomal_L29"/>
    <property type="match status" value="1"/>
</dbReference>
<dbReference type="GO" id="GO:0006412">
    <property type="term" value="P:translation"/>
    <property type="evidence" value="ECO:0007669"/>
    <property type="project" value="UniProtKB-UniRule"/>
</dbReference>
<protein>
    <recommendedName>
        <fullName evidence="4 5">Large ribosomal subunit protein uL29</fullName>
    </recommendedName>
</protein>
<name>A0A1F4T661_UNCSA</name>